<organism evidence="2 3">
    <name type="scientific">Phytophthora nicotianae P10297</name>
    <dbReference type="NCBI Taxonomy" id="1317064"/>
    <lineage>
        <taxon>Eukaryota</taxon>
        <taxon>Sar</taxon>
        <taxon>Stramenopiles</taxon>
        <taxon>Oomycota</taxon>
        <taxon>Peronosporomycetes</taxon>
        <taxon>Peronosporales</taxon>
        <taxon>Peronosporaceae</taxon>
        <taxon>Phytophthora</taxon>
    </lineage>
</organism>
<feature type="region of interest" description="Disordered" evidence="1">
    <location>
        <begin position="77"/>
        <end position="108"/>
    </location>
</feature>
<sequence length="165" mass="18655">MKELAPEAPIATRVQECLATAGISTRELLAWSVALNVEASTHAEEPQQTQETKQICPAMGHSLAVIQELCSRILKSKGVREHETATEDQHNQETSDQGPKRKRRKKQATNLSATWYEWYTKVPRVWTSTDRQKKLESRHVVAFMKIFLGGGFSLDEQAADYKDKS</sequence>
<gene>
    <name evidence="2" type="ORF">F442_12952</name>
</gene>
<evidence type="ECO:0000313" key="2">
    <source>
        <dbReference type="EMBL" id="ETP39585.1"/>
    </source>
</evidence>
<protein>
    <submittedName>
        <fullName evidence="2">Uncharacterized protein</fullName>
    </submittedName>
</protein>
<evidence type="ECO:0000313" key="3">
    <source>
        <dbReference type="Proteomes" id="UP000018948"/>
    </source>
</evidence>
<comment type="caution">
    <text evidence="2">The sequence shown here is derived from an EMBL/GenBank/DDBJ whole genome shotgun (WGS) entry which is preliminary data.</text>
</comment>
<reference evidence="2 3" key="1">
    <citation type="submission" date="2013-11" db="EMBL/GenBank/DDBJ databases">
        <title>The Genome Sequence of Phytophthora parasitica P10297.</title>
        <authorList>
            <consortium name="The Broad Institute Genomics Platform"/>
            <person name="Russ C."/>
            <person name="Tyler B."/>
            <person name="Panabieres F."/>
            <person name="Shan W."/>
            <person name="Tripathy S."/>
            <person name="Grunwald N."/>
            <person name="Machado M."/>
            <person name="Johnson C.S."/>
            <person name="Walker B."/>
            <person name="Young S.K."/>
            <person name="Zeng Q."/>
            <person name="Gargeya S."/>
            <person name="Fitzgerald M."/>
            <person name="Haas B."/>
            <person name="Abouelleil A."/>
            <person name="Allen A.W."/>
            <person name="Alvarado L."/>
            <person name="Arachchi H.M."/>
            <person name="Berlin A.M."/>
            <person name="Chapman S.B."/>
            <person name="Gainer-Dewar J."/>
            <person name="Goldberg J."/>
            <person name="Griggs A."/>
            <person name="Gujja S."/>
            <person name="Hansen M."/>
            <person name="Howarth C."/>
            <person name="Imamovic A."/>
            <person name="Ireland A."/>
            <person name="Larimer J."/>
            <person name="McCowan C."/>
            <person name="Murphy C."/>
            <person name="Pearson M."/>
            <person name="Poon T.W."/>
            <person name="Priest M."/>
            <person name="Roberts A."/>
            <person name="Saif S."/>
            <person name="Shea T."/>
            <person name="Sisk P."/>
            <person name="Sykes S."/>
            <person name="Wortman J."/>
            <person name="Nusbaum C."/>
            <person name="Birren B."/>
        </authorList>
    </citation>
    <scope>NUCLEOTIDE SEQUENCE [LARGE SCALE GENOMIC DNA]</scope>
    <source>
        <strain evidence="2 3">P10297</strain>
    </source>
</reference>
<dbReference type="EMBL" id="ANIY01002673">
    <property type="protein sequence ID" value="ETP39585.1"/>
    <property type="molecule type" value="Genomic_DNA"/>
</dbReference>
<name>W2YXQ0_PHYNI</name>
<proteinExistence type="predicted"/>
<evidence type="ECO:0000256" key="1">
    <source>
        <dbReference type="SAM" id="MobiDB-lite"/>
    </source>
</evidence>
<dbReference type="OrthoDB" id="125506at2759"/>
<accession>W2YXQ0</accession>
<dbReference type="AlphaFoldDB" id="W2YXQ0"/>
<dbReference type="Proteomes" id="UP000018948">
    <property type="component" value="Unassembled WGS sequence"/>
</dbReference>
<feature type="compositionally biased region" description="Basic and acidic residues" evidence="1">
    <location>
        <begin position="78"/>
        <end position="93"/>
    </location>
</feature>